<reference evidence="2" key="2">
    <citation type="submission" date="2015-01" db="EMBL/GenBank/DDBJ databases">
        <title>Evolutionary Origins and Diversification of the Mycorrhizal Mutualists.</title>
        <authorList>
            <consortium name="DOE Joint Genome Institute"/>
            <consortium name="Mycorrhizal Genomics Consortium"/>
            <person name="Kohler A."/>
            <person name="Kuo A."/>
            <person name="Nagy L.G."/>
            <person name="Floudas D."/>
            <person name="Copeland A."/>
            <person name="Barry K.W."/>
            <person name="Cichocki N."/>
            <person name="Veneault-Fourrey C."/>
            <person name="LaButti K."/>
            <person name="Lindquist E.A."/>
            <person name="Lipzen A."/>
            <person name="Lundell T."/>
            <person name="Morin E."/>
            <person name="Murat C."/>
            <person name="Riley R."/>
            <person name="Ohm R."/>
            <person name="Sun H."/>
            <person name="Tunlid A."/>
            <person name="Henrissat B."/>
            <person name="Grigoriev I.V."/>
            <person name="Hibbett D.S."/>
            <person name="Martin F."/>
        </authorList>
    </citation>
    <scope>NUCLEOTIDE SEQUENCE [LARGE SCALE GENOMIC DNA]</scope>
    <source>
        <strain evidence="2">Marx 270</strain>
    </source>
</reference>
<proteinExistence type="predicted"/>
<name>A0A0C3ND60_PISTI</name>
<dbReference type="Proteomes" id="UP000054217">
    <property type="component" value="Unassembled WGS sequence"/>
</dbReference>
<gene>
    <name evidence="1" type="ORF">M404DRAFT_501843</name>
</gene>
<protein>
    <submittedName>
        <fullName evidence="1">Uncharacterized protein</fullName>
    </submittedName>
</protein>
<dbReference type="HOGENOM" id="CLU_2062429_0_0_1"/>
<sequence length="119" mass="13441">MIHELDYLCVVSCSAAEASYTQVCRMNLISAKPRTGVQLAKWLIDWSLDSSDSSIPHLCNITTTSGKQLRDTAVDKPFVLEQALSLANKCFTECERSVTTWLRQVTSKRRHPYTAHPLR</sequence>
<reference evidence="1 2" key="1">
    <citation type="submission" date="2014-04" db="EMBL/GenBank/DDBJ databases">
        <authorList>
            <consortium name="DOE Joint Genome Institute"/>
            <person name="Kuo A."/>
            <person name="Kohler A."/>
            <person name="Costa M.D."/>
            <person name="Nagy L.G."/>
            <person name="Floudas D."/>
            <person name="Copeland A."/>
            <person name="Barry K.W."/>
            <person name="Cichocki N."/>
            <person name="Veneault-Fourrey C."/>
            <person name="LaButti K."/>
            <person name="Lindquist E.A."/>
            <person name="Lipzen A."/>
            <person name="Lundell T."/>
            <person name="Morin E."/>
            <person name="Murat C."/>
            <person name="Sun H."/>
            <person name="Tunlid A."/>
            <person name="Henrissat B."/>
            <person name="Grigoriev I.V."/>
            <person name="Hibbett D.S."/>
            <person name="Martin F."/>
            <person name="Nordberg H.P."/>
            <person name="Cantor M.N."/>
            <person name="Hua S.X."/>
        </authorList>
    </citation>
    <scope>NUCLEOTIDE SEQUENCE [LARGE SCALE GENOMIC DNA]</scope>
    <source>
        <strain evidence="1 2">Marx 270</strain>
    </source>
</reference>
<evidence type="ECO:0000313" key="2">
    <source>
        <dbReference type="Proteomes" id="UP000054217"/>
    </source>
</evidence>
<dbReference type="AlphaFoldDB" id="A0A0C3ND60"/>
<dbReference type="InParanoid" id="A0A0C3ND60"/>
<organism evidence="1 2">
    <name type="scientific">Pisolithus tinctorius Marx 270</name>
    <dbReference type="NCBI Taxonomy" id="870435"/>
    <lineage>
        <taxon>Eukaryota</taxon>
        <taxon>Fungi</taxon>
        <taxon>Dikarya</taxon>
        <taxon>Basidiomycota</taxon>
        <taxon>Agaricomycotina</taxon>
        <taxon>Agaricomycetes</taxon>
        <taxon>Agaricomycetidae</taxon>
        <taxon>Boletales</taxon>
        <taxon>Sclerodermatineae</taxon>
        <taxon>Pisolithaceae</taxon>
        <taxon>Pisolithus</taxon>
    </lineage>
</organism>
<keyword evidence="2" id="KW-1185">Reference proteome</keyword>
<dbReference type="EMBL" id="KN832160">
    <property type="protein sequence ID" value="KIN93518.1"/>
    <property type="molecule type" value="Genomic_DNA"/>
</dbReference>
<evidence type="ECO:0000313" key="1">
    <source>
        <dbReference type="EMBL" id="KIN93518.1"/>
    </source>
</evidence>
<accession>A0A0C3ND60</accession>